<dbReference type="GO" id="GO:0008270">
    <property type="term" value="F:zinc ion binding"/>
    <property type="evidence" value="ECO:0007669"/>
    <property type="project" value="UniProtKB-KW"/>
</dbReference>
<dbReference type="GO" id="GO:0061630">
    <property type="term" value="F:ubiquitin protein ligase activity"/>
    <property type="evidence" value="ECO:0007669"/>
    <property type="project" value="InterPro"/>
</dbReference>
<evidence type="ECO:0000256" key="4">
    <source>
        <dbReference type="PROSITE-ProRule" id="PRU00723"/>
    </source>
</evidence>
<feature type="compositionally biased region" description="Low complexity" evidence="5">
    <location>
        <begin position="31"/>
        <end position="41"/>
    </location>
</feature>
<sequence>MPTVDSERDRAKDKDRERDHGTEDSRERAGSKQAKPSSSSSKSKDLSHVPCKFFKVGSCTAGSSCPFSHAVLEPGAQKDVCAWFVKGNCKFGHKCALAHVLPGQSMSMDRKNKKAAQQAAAAAGGDLLTPEERSRRMSRSNSGQGPNGGGGIEPPMLSPTRRAALGVPTTAAAAGHGNNDGAHRYSRSVPATSLLGDISSIWSNTNPAQASPHVGSPLAAGLPSSPGRALGNGTPSSFGAGSPPAFSITPSNASAAFLPGVHAAYYKSKQTQDLGRGVRNVSSPLYGASSGAGAGAGTGAGAGGAGAGTGTLQSSLAAATARLGGGSGYGTPTGTSNGFGDMNIGGGTGIGLGLGVGVGVGVGGQGDVHPHRPNLLSSNSSQAFSSHHHLAHADDPQLALSPGSRALQAHAPGQSLPQGLAAGYSRIHAMPSVGSPGSIGVGGGGYSVSPGATGAFNIGPYGSNAAYARESMGRGETEWSGFGSFTPNNVATPPGLGHLHPVPQQTDDTTSKMSYAKAAKGPVGVGVKSPLSKPVSGGGDDDDLFTLDA</sequence>
<feature type="compositionally biased region" description="Acidic residues" evidence="5">
    <location>
        <begin position="539"/>
        <end position="549"/>
    </location>
</feature>
<feature type="domain" description="C3H1-type" evidence="6">
    <location>
        <begin position="75"/>
        <end position="102"/>
    </location>
</feature>
<dbReference type="InterPro" id="IPR036855">
    <property type="entry name" value="Znf_CCCH_sf"/>
</dbReference>
<comment type="caution">
    <text evidence="7">The sequence shown here is derived from an EMBL/GenBank/DDBJ whole genome shotgun (WGS) entry which is preliminary data.</text>
</comment>
<keyword evidence="1 4" id="KW-0479">Metal-binding</keyword>
<feature type="region of interest" description="Disordered" evidence="5">
    <location>
        <begin position="505"/>
        <end position="549"/>
    </location>
</feature>
<evidence type="ECO:0000313" key="7">
    <source>
        <dbReference type="EMBL" id="ESK82331.1"/>
    </source>
</evidence>
<evidence type="ECO:0000259" key="6">
    <source>
        <dbReference type="PROSITE" id="PS50103"/>
    </source>
</evidence>
<dbReference type="KEGG" id="mrr:Moror_2230"/>
<gene>
    <name evidence="7" type="ORF">Moror_2230</name>
</gene>
<feature type="region of interest" description="Disordered" evidence="5">
    <location>
        <begin position="365"/>
        <end position="399"/>
    </location>
</feature>
<feature type="compositionally biased region" description="Basic and acidic residues" evidence="5">
    <location>
        <begin position="1"/>
        <end position="30"/>
    </location>
</feature>
<dbReference type="SMART" id="SM00356">
    <property type="entry name" value="ZnF_C3H1"/>
    <property type="match status" value="2"/>
</dbReference>
<dbReference type="SUPFAM" id="SSF90229">
    <property type="entry name" value="CCCH zinc finger"/>
    <property type="match status" value="1"/>
</dbReference>
<protein>
    <submittedName>
        <fullName evidence="7">Zf-ccch type zinc finger protein</fullName>
    </submittedName>
</protein>
<evidence type="ECO:0000256" key="3">
    <source>
        <dbReference type="ARBA" id="ARBA00022833"/>
    </source>
</evidence>
<dbReference type="HOGENOM" id="CLU_496133_0_0_1"/>
<dbReference type="OrthoDB" id="411372at2759"/>
<evidence type="ECO:0000313" key="8">
    <source>
        <dbReference type="Proteomes" id="UP000017559"/>
    </source>
</evidence>
<reference evidence="7 8" key="1">
    <citation type="journal article" date="2014" name="BMC Genomics">
        <title>Genome and secretome analysis of the hemibiotrophic fungal pathogen, Moniliophthora roreri, which causes frosty pod rot disease of cacao: mechanisms of the biotrophic and necrotrophic phases.</title>
        <authorList>
            <person name="Meinhardt L.W."/>
            <person name="Costa G.G.L."/>
            <person name="Thomazella D.P.T."/>
            <person name="Teixeira P.J.P.L."/>
            <person name="Carazzolle M.F."/>
            <person name="Schuster S.C."/>
            <person name="Carlson J.E."/>
            <person name="Guiltinan M.J."/>
            <person name="Mieczkowski P."/>
            <person name="Farmer A."/>
            <person name="Ramaraj T."/>
            <person name="Crozier J."/>
            <person name="Davis R.E."/>
            <person name="Shao J."/>
            <person name="Melnick R.L."/>
            <person name="Pereira G.A.G."/>
            <person name="Bailey B.A."/>
        </authorList>
    </citation>
    <scope>NUCLEOTIDE SEQUENCE [LARGE SCALE GENOMIC DNA]</scope>
    <source>
        <strain evidence="7 8">MCA 2997</strain>
    </source>
</reference>
<dbReference type="GO" id="GO:0000209">
    <property type="term" value="P:protein polyubiquitination"/>
    <property type="evidence" value="ECO:0007669"/>
    <property type="project" value="InterPro"/>
</dbReference>
<evidence type="ECO:0000256" key="1">
    <source>
        <dbReference type="ARBA" id="ARBA00022723"/>
    </source>
</evidence>
<keyword evidence="3 4" id="KW-0862">Zinc</keyword>
<evidence type="ECO:0000256" key="5">
    <source>
        <dbReference type="SAM" id="MobiDB-lite"/>
    </source>
</evidence>
<accession>V2WP56</accession>
<dbReference type="AlphaFoldDB" id="V2WP56"/>
<feature type="domain" description="C3H1-type" evidence="6">
    <location>
        <begin position="45"/>
        <end position="72"/>
    </location>
</feature>
<keyword evidence="8" id="KW-1185">Reference proteome</keyword>
<dbReference type="STRING" id="1381753.V2WP56"/>
<evidence type="ECO:0000256" key="2">
    <source>
        <dbReference type="ARBA" id="ARBA00022771"/>
    </source>
</evidence>
<name>V2WP56_MONRO</name>
<keyword evidence="2 4" id="KW-0863">Zinc-finger</keyword>
<dbReference type="InterPro" id="IPR045072">
    <property type="entry name" value="MKRN-like"/>
</dbReference>
<feature type="zinc finger region" description="C3H1-type" evidence="4">
    <location>
        <begin position="45"/>
        <end position="72"/>
    </location>
</feature>
<feature type="region of interest" description="Disordered" evidence="5">
    <location>
        <begin position="1"/>
        <end position="46"/>
    </location>
</feature>
<dbReference type="EMBL" id="AWSO01001971">
    <property type="protein sequence ID" value="ESK82331.1"/>
    <property type="molecule type" value="Genomic_DNA"/>
</dbReference>
<dbReference type="PROSITE" id="PS50103">
    <property type="entry name" value="ZF_C3H1"/>
    <property type="match status" value="2"/>
</dbReference>
<feature type="region of interest" description="Disordered" evidence="5">
    <location>
        <begin position="111"/>
        <end position="160"/>
    </location>
</feature>
<feature type="region of interest" description="Disordered" evidence="5">
    <location>
        <begin position="207"/>
        <end position="243"/>
    </location>
</feature>
<feature type="zinc finger region" description="C3H1-type" evidence="4">
    <location>
        <begin position="75"/>
        <end position="102"/>
    </location>
</feature>
<dbReference type="Gene3D" id="4.10.1000.10">
    <property type="entry name" value="Zinc finger, CCCH-type"/>
    <property type="match status" value="1"/>
</dbReference>
<dbReference type="Pfam" id="PF14608">
    <property type="entry name" value="zf-CCCH_2"/>
    <property type="match status" value="2"/>
</dbReference>
<dbReference type="InterPro" id="IPR000571">
    <property type="entry name" value="Znf_CCCH"/>
</dbReference>
<dbReference type="PANTHER" id="PTHR11224:SF10">
    <property type="entry name" value="IP09428P-RELATED"/>
    <property type="match status" value="1"/>
</dbReference>
<proteinExistence type="predicted"/>
<organism evidence="7 8">
    <name type="scientific">Moniliophthora roreri (strain MCA 2997)</name>
    <name type="common">Cocoa frosty pod rot fungus</name>
    <name type="synonym">Crinipellis roreri</name>
    <dbReference type="NCBI Taxonomy" id="1381753"/>
    <lineage>
        <taxon>Eukaryota</taxon>
        <taxon>Fungi</taxon>
        <taxon>Dikarya</taxon>
        <taxon>Basidiomycota</taxon>
        <taxon>Agaricomycotina</taxon>
        <taxon>Agaricomycetes</taxon>
        <taxon>Agaricomycetidae</taxon>
        <taxon>Agaricales</taxon>
        <taxon>Marasmiineae</taxon>
        <taxon>Marasmiaceae</taxon>
        <taxon>Moniliophthora</taxon>
    </lineage>
</organism>
<dbReference type="Proteomes" id="UP000017559">
    <property type="component" value="Unassembled WGS sequence"/>
</dbReference>
<dbReference type="PANTHER" id="PTHR11224">
    <property type="entry name" value="MAKORIN-RELATED"/>
    <property type="match status" value="1"/>
</dbReference>